<protein>
    <submittedName>
        <fullName evidence="2">Uncharacterized protein</fullName>
    </submittedName>
</protein>
<dbReference type="EMBL" id="KP136319">
    <property type="protein sequence ID" value="AJF97881.1"/>
    <property type="molecule type" value="Genomic_DNA"/>
</dbReference>
<name>A0A0B5JAD5_9VIRU</name>
<feature type="compositionally biased region" description="Basic and acidic residues" evidence="1">
    <location>
        <begin position="324"/>
        <end position="336"/>
    </location>
</feature>
<feature type="compositionally biased region" description="Basic residues" evidence="1">
    <location>
        <begin position="231"/>
        <end position="253"/>
    </location>
</feature>
<reference evidence="2 3" key="1">
    <citation type="journal article" date="2015" name="Parasitol. Res.">
        <title>Viruses in close associations with free-living amoebae.</title>
        <authorList>
            <person name="Scheid P."/>
        </authorList>
    </citation>
    <scope>NUCLEOTIDE SEQUENCE [LARGE SCALE GENOMIC DNA]</scope>
    <source>
        <strain evidence="2">KlaHel</strain>
    </source>
</reference>
<dbReference type="RefSeq" id="YP_009120116.1">
    <property type="nucleotide sequence ID" value="NC_026440.1"/>
</dbReference>
<evidence type="ECO:0000256" key="1">
    <source>
        <dbReference type="SAM" id="MobiDB-lite"/>
    </source>
</evidence>
<sequence length="376" mass="40376">MEAPTSATAATTLYDRNNPALGAAVGYLGGARPGGLYRIALAPDPETPPGAIVEFPYRLATVIGGQYYFVLDPAAARNPEQAAFMRAYMNEPGVTLALGRDAYTLPVRAVAAPGGGGGVRLVARTRPAGVSPDDRYYIGRSTEIDTVRRIDGAATTPAVAAEPIQAQPLTAVDRADLIALNPFPAPSEREQREQQRRRVAAAGPRTLDQLVAASQRAKATKRQAWAERFTRPRRGRGRKVGGRPERRGRHRRCASGTRGIECRAHRERRGVGRLQTGPRGPTRTERRVGAKPAAAPGADRHRTVGRGAGTRVRRGPRACPSRGRGHEWCHPGDASRGRNTSSPGRNCQGARRPGGRRRHPAAGRRPGSGRYGRGHP</sequence>
<organism evidence="2 3">
    <name type="scientific">Pandoravirus inopinatum</name>
    <dbReference type="NCBI Taxonomy" id="1605721"/>
    <lineage>
        <taxon>Viruses</taxon>
        <taxon>Pandoravirus</taxon>
    </lineage>
</organism>
<feature type="compositionally biased region" description="Basic residues" evidence="1">
    <location>
        <begin position="353"/>
        <end position="362"/>
    </location>
</feature>
<evidence type="ECO:0000313" key="2">
    <source>
        <dbReference type="EMBL" id="AJF97881.1"/>
    </source>
</evidence>
<evidence type="ECO:0000313" key="3">
    <source>
        <dbReference type="Proteomes" id="UP000202511"/>
    </source>
</evidence>
<dbReference type="KEGG" id="vg:23462798"/>
<proteinExistence type="predicted"/>
<accession>A0A0B5JAD5</accession>
<feature type="region of interest" description="Disordered" evidence="1">
    <location>
        <begin position="216"/>
        <end position="376"/>
    </location>
</feature>
<dbReference type="GeneID" id="23462798"/>
<dbReference type="Proteomes" id="UP000202511">
    <property type="component" value="Segment"/>
</dbReference>